<dbReference type="PANTHER" id="PTHR11857">
    <property type="entry name" value="ODORANT BINDING PROTEIN-RELATED"/>
    <property type="match status" value="1"/>
</dbReference>
<reference evidence="7" key="1">
    <citation type="submission" date="2013-07" db="EMBL/GenBank/DDBJ databases">
        <title>Transcriptome sequencing and developmental regulation of gene expression in Anopheles aquasalis.</title>
        <authorList>
            <consortium name="Brazilian Malaria Network (MCT/CNPq/MS/SCTIE/DECIT/PRONEX 555648/2009-5) and Research Network on Bioactive Molecules from Arthropod Vectors (NAP-MOBIARVE"/>
            <consortium name="University of Sao Paulo)"/>
            <person name="Marinotti O."/>
            <person name="Ribeiro J.M.C."/>
            <person name="Costa-da-Silva A.L."/>
            <person name="Silva M.C.P."/>
            <person name="Lopes A.R."/>
            <person name="Barros M.S."/>
            <person name="Sa-Nunes A."/>
            <person name="Konjin B.B."/>
            <person name="Carvalho E."/>
            <person name="Suesdek L."/>
            <person name="Silva-Neto M.A.C."/>
            <person name="Capurro M.L."/>
        </authorList>
    </citation>
    <scope>NUCLEOTIDE SEQUENCE</scope>
    <source>
        <tissue evidence="7">Whole body</tissue>
    </source>
</reference>
<dbReference type="GO" id="GO:0005549">
    <property type="term" value="F:odorant binding"/>
    <property type="evidence" value="ECO:0007669"/>
    <property type="project" value="InterPro"/>
</dbReference>
<comment type="similarity">
    <text evidence="2">Belongs to the PBP/GOBP family.</text>
</comment>
<evidence type="ECO:0000313" key="7">
    <source>
        <dbReference type="EMBL" id="JAA98752.1"/>
    </source>
</evidence>
<dbReference type="InterPro" id="IPR036728">
    <property type="entry name" value="PBP_GOBP_sf"/>
</dbReference>
<evidence type="ECO:0000256" key="1">
    <source>
        <dbReference type="ARBA" id="ARBA00004613"/>
    </source>
</evidence>
<feature type="chain" id="PRO_5004574927" evidence="6">
    <location>
        <begin position="21"/>
        <end position="148"/>
    </location>
</feature>
<protein>
    <submittedName>
        <fullName evidence="7">Putative odorant binding protein</fullName>
    </submittedName>
</protein>
<dbReference type="InterPro" id="IPR006170">
    <property type="entry name" value="PBP/GOBP"/>
</dbReference>
<evidence type="ECO:0000256" key="3">
    <source>
        <dbReference type="ARBA" id="ARBA00022525"/>
    </source>
</evidence>
<dbReference type="CDD" id="cd23992">
    <property type="entry name" value="PBP_GOBP"/>
    <property type="match status" value="1"/>
</dbReference>
<evidence type="ECO:0000256" key="6">
    <source>
        <dbReference type="SAM" id="SignalP"/>
    </source>
</evidence>
<dbReference type="PANTHER" id="PTHR11857:SF43">
    <property type="entry name" value="GEO07291P1-RELATED"/>
    <property type="match status" value="1"/>
</dbReference>
<evidence type="ECO:0000256" key="2">
    <source>
        <dbReference type="ARBA" id="ARBA00008098"/>
    </source>
</evidence>
<sequence>MQLYVVAIVLASVTLATVEAAEDGTVQQPQEQPDLEDVGKIVNGETFALQCLLESGLKLDSLATLTAADLTDSGSKIKCLVKCFFEKTGFMDGQGKLQQDVVVEQLSKFMPKERVETLVKNCDIQEADPCDTAYKVTECYFQNKAGLV</sequence>
<evidence type="ECO:0000256" key="5">
    <source>
        <dbReference type="ARBA" id="ARBA00023157"/>
    </source>
</evidence>
<proteinExistence type="evidence at transcript level"/>
<feature type="signal peptide" evidence="6">
    <location>
        <begin position="1"/>
        <end position="20"/>
    </location>
</feature>
<dbReference type="Pfam" id="PF01395">
    <property type="entry name" value="PBP_GOBP"/>
    <property type="match status" value="1"/>
</dbReference>
<dbReference type="FunFam" id="1.10.238.20:FF:000001">
    <property type="entry name" value="General odorant-binding protein lush"/>
    <property type="match status" value="1"/>
</dbReference>
<dbReference type="VEuPathDB" id="VectorBase:AAQUA_006480"/>
<accession>T1E8E6</accession>
<name>T1E8E6_ANOAQ</name>
<organism evidence="7">
    <name type="scientific">Anopheles aquasalis</name>
    <name type="common">Malaria mosquito</name>
    <dbReference type="NCBI Taxonomy" id="42839"/>
    <lineage>
        <taxon>Eukaryota</taxon>
        <taxon>Metazoa</taxon>
        <taxon>Ecdysozoa</taxon>
        <taxon>Arthropoda</taxon>
        <taxon>Hexapoda</taxon>
        <taxon>Insecta</taxon>
        <taxon>Pterygota</taxon>
        <taxon>Neoptera</taxon>
        <taxon>Endopterygota</taxon>
        <taxon>Diptera</taxon>
        <taxon>Nematocera</taxon>
        <taxon>Culicoidea</taxon>
        <taxon>Culicidae</taxon>
        <taxon>Anophelinae</taxon>
        <taxon>Anopheles</taxon>
    </lineage>
</organism>
<dbReference type="GO" id="GO:0007608">
    <property type="term" value="P:sensory perception of smell"/>
    <property type="evidence" value="ECO:0007669"/>
    <property type="project" value="TreeGrafter"/>
</dbReference>
<dbReference type="AlphaFoldDB" id="T1E8E6"/>
<comment type="subcellular location">
    <subcellularLocation>
        <location evidence="1">Secreted</location>
    </subcellularLocation>
</comment>
<dbReference type="SUPFAM" id="SSF47565">
    <property type="entry name" value="Insect pheromone/odorant-binding proteins"/>
    <property type="match status" value="1"/>
</dbReference>
<keyword evidence="5" id="KW-1015">Disulfide bond</keyword>
<dbReference type="SMART" id="SM00708">
    <property type="entry name" value="PhBP"/>
    <property type="match status" value="1"/>
</dbReference>
<dbReference type="EMBL" id="GAMD01002838">
    <property type="protein sequence ID" value="JAA98752.1"/>
    <property type="molecule type" value="mRNA"/>
</dbReference>
<evidence type="ECO:0000256" key="4">
    <source>
        <dbReference type="ARBA" id="ARBA00022729"/>
    </source>
</evidence>
<dbReference type="GO" id="GO:0005615">
    <property type="term" value="C:extracellular space"/>
    <property type="evidence" value="ECO:0007669"/>
    <property type="project" value="TreeGrafter"/>
</dbReference>
<dbReference type="Gene3D" id="1.10.238.20">
    <property type="entry name" value="Pheromone/general odorant binding protein domain"/>
    <property type="match status" value="1"/>
</dbReference>
<keyword evidence="3" id="KW-0964">Secreted</keyword>
<keyword evidence="4 6" id="KW-0732">Signal</keyword>